<dbReference type="PANTHER" id="PTHR10134">
    <property type="entry name" value="CYTOCHROME B-C1 COMPLEX SUBUNIT RIESKE, MITOCHONDRIAL"/>
    <property type="match status" value="1"/>
</dbReference>
<evidence type="ECO:0000256" key="3">
    <source>
        <dbReference type="ARBA" id="ARBA00023004"/>
    </source>
</evidence>
<dbReference type="Pfam" id="PF00355">
    <property type="entry name" value="Rieske"/>
    <property type="match status" value="1"/>
</dbReference>
<evidence type="ECO:0000256" key="8">
    <source>
        <dbReference type="SAM" id="Phobius"/>
    </source>
</evidence>
<dbReference type="PRINTS" id="PR00162">
    <property type="entry name" value="RIESKE"/>
</dbReference>
<evidence type="ECO:0000256" key="6">
    <source>
        <dbReference type="ARBA" id="ARBA00034078"/>
    </source>
</evidence>
<dbReference type="Gene3D" id="2.102.10.10">
    <property type="entry name" value="Rieske [2Fe-2S] iron-sulphur domain"/>
    <property type="match status" value="1"/>
</dbReference>
<dbReference type="SUPFAM" id="SSF50022">
    <property type="entry name" value="ISP domain"/>
    <property type="match status" value="1"/>
</dbReference>
<evidence type="ECO:0000256" key="5">
    <source>
        <dbReference type="ARBA" id="ARBA00023157"/>
    </source>
</evidence>
<dbReference type="InterPro" id="IPR014349">
    <property type="entry name" value="Rieske_Fe-S_prot"/>
</dbReference>
<dbReference type="PROSITE" id="PS51296">
    <property type="entry name" value="RIESKE"/>
    <property type="match status" value="1"/>
</dbReference>
<evidence type="ECO:0000313" key="11">
    <source>
        <dbReference type="Proteomes" id="UP001333102"/>
    </source>
</evidence>
<name>A0ABZ1BT43_9FIRM</name>
<organism evidence="10 11">
    <name type="scientific">Geochorda subterranea</name>
    <dbReference type="NCBI Taxonomy" id="3109564"/>
    <lineage>
        <taxon>Bacteria</taxon>
        <taxon>Bacillati</taxon>
        <taxon>Bacillota</taxon>
        <taxon>Limnochordia</taxon>
        <taxon>Limnochordales</taxon>
        <taxon>Geochordaceae</taxon>
        <taxon>Geochorda</taxon>
    </lineage>
</organism>
<dbReference type="InterPro" id="IPR017941">
    <property type="entry name" value="Rieske_2Fe-2S"/>
</dbReference>
<comment type="cofactor">
    <cofactor evidence="6">
        <name>[2Fe-2S] cluster</name>
        <dbReference type="ChEBI" id="CHEBI:190135"/>
    </cofactor>
</comment>
<keyword evidence="3" id="KW-0408">Iron</keyword>
<dbReference type="RefSeq" id="WP_324669745.1">
    <property type="nucleotide sequence ID" value="NZ_CP141614.1"/>
</dbReference>
<proteinExistence type="predicted"/>
<evidence type="ECO:0000256" key="1">
    <source>
        <dbReference type="ARBA" id="ARBA00022714"/>
    </source>
</evidence>
<keyword evidence="2" id="KW-0479">Metal-binding</keyword>
<feature type="domain" description="Rieske" evidence="9">
    <location>
        <begin position="95"/>
        <end position="186"/>
    </location>
</feature>
<evidence type="ECO:0000256" key="2">
    <source>
        <dbReference type="ARBA" id="ARBA00022723"/>
    </source>
</evidence>
<keyword evidence="4" id="KW-0411">Iron-sulfur</keyword>
<keyword evidence="8" id="KW-0472">Membrane</keyword>
<evidence type="ECO:0000313" key="10">
    <source>
        <dbReference type="EMBL" id="WRP15343.1"/>
    </source>
</evidence>
<evidence type="ECO:0000256" key="4">
    <source>
        <dbReference type="ARBA" id="ARBA00023014"/>
    </source>
</evidence>
<dbReference type="InterPro" id="IPR036922">
    <property type="entry name" value="Rieske_2Fe-2S_sf"/>
</dbReference>
<keyword evidence="8" id="KW-0812">Transmembrane</keyword>
<dbReference type="InterPro" id="IPR005805">
    <property type="entry name" value="Rieske_Fe-S_prot_C"/>
</dbReference>
<feature type="region of interest" description="Disordered" evidence="7">
    <location>
        <begin position="1"/>
        <end position="48"/>
    </location>
</feature>
<evidence type="ECO:0000256" key="7">
    <source>
        <dbReference type="SAM" id="MobiDB-lite"/>
    </source>
</evidence>
<keyword evidence="5" id="KW-1015">Disulfide bond</keyword>
<keyword evidence="11" id="KW-1185">Reference proteome</keyword>
<keyword evidence="1" id="KW-0001">2Fe-2S</keyword>
<evidence type="ECO:0000259" key="9">
    <source>
        <dbReference type="PROSITE" id="PS51296"/>
    </source>
</evidence>
<dbReference type="EMBL" id="CP141614">
    <property type="protein sequence ID" value="WRP15343.1"/>
    <property type="molecule type" value="Genomic_DNA"/>
</dbReference>
<reference evidence="11" key="1">
    <citation type="submission" date="2023-12" db="EMBL/GenBank/DDBJ databases">
        <title>Novel isolates from deep terrestrial aquifers shed light on the physiology and ecology of the class Limnochordia.</title>
        <authorList>
            <person name="Karnachuk O.V."/>
            <person name="Lukina A.P."/>
            <person name="Avakyan M.R."/>
            <person name="Kadnikov V."/>
            <person name="Begmatov S."/>
            <person name="Beletsky A.V."/>
            <person name="Mardanov A.V."/>
            <person name="Ravin N.V."/>
        </authorList>
    </citation>
    <scope>NUCLEOTIDE SEQUENCE [LARGE SCALE GENOMIC DNA]</scope>
    <source>
        <strain evidence="11">LN</strain>
    </source>
</reference>
<feature type="transmembrane region" description="Helical" evidence="8">
    <location>
        <begin position="62"/>
        <end position="84"/>
    </location>
</feature>
<accession>A0ABZ1BT43</accession>
<dbReference type="Proteomes" id="UP001333102">
    <property type="component" value="Chromosome"/>
</dbReference>
<protein>
    <submittedName>
        <fullName evidence="10">Rieske 2Fe-2S domain-containing protein</fullName>
    </submittedName>
</protein>
<sequence>MESQPTTPEKPAAAASPRPSVAARTAAGPSSAAAARPARSAARGTEVDPNDPDFKRRYVLRWLMWGSAIVFFVQSALAGLAMFWPRRVTGFGSRIDAGPLANFPVGSVTPFREGKFYLSRLEDGIIALYWRCTHLGCTVPWREEENLFHCPCHGSIYERTGQNIAGPAPRPLDYMTVEIVNGRVIVNTREIHERSVHLPEHVTPV</sequence>
<feature type="compositionally biased region" description="Low complexity" evidence="7">
    <location>
        <begin position="11"/>
        <end position="44"/>
    </location>
</feature>
<keyword evidence="8" id="KW-1133">Transmembrane helix</keyword>
<gene>
    <name evidence="10" type="ORF">VLY81_04030</name>
</gene>